<reference evidence="11 12" key="1">
    <citation type="submission" date="2017-11" db="EMBL/GenBank/DDBJ databases">
        <title>Genome sequence of Entomoplasma freundtii BARC 318 (ATCC 51999).</title>
        <authorList>
            <person name="Lo W.-S."/>
            <person name="Gasparich G.E."/>
            <person name="Kuo C.-H."/>
        </authorList>
    </citation>
    <scope>NUCLEOTIDE SEQUENCE [LARGE SCALE GENOMIC DNA]</scope>
    <source>
        <strain evidence="11 12">BARC 318</strain>
    </source>
</reference>
<dbReference type="SUPFAM" id="SSF53178">
    <property type="entry name" value="Peptidyl-tRNA hydrolase-like"/>
    <property type="match status" value="1"/>
</dbReference>
<dbReference type="Gene3D" id="3.40.50.1470">
    <property type="entry name" value="Peptidyl-tRNA hydrolase"/>
    <property type="match status" value="1"/>
</dbReference>
<dbReference type="GO" id="GO:0005737">
    <property type="term" value="C:cytoplasm"/>
    <property type="evidence" value="ECO:0007669"/>
    <property type="project" value="UniProtKB-SubCell"/>
</dbReference>
<evidence type="ECO:0000256" key="6">
    <source>
        <dbReference type="ARBA" id="ARBA00048707"/>
    </source>
</evidence>
<feature type="active site" description="Proton acceptor" evidence="8">
    <location>
        <position position="19"/>
    </location>
</feature>
<evidence type="ECO:0000256" key="10">
    <source>
        <dbReference type="RuleBase" id="RU004320"/>
    </source>
</evidence>
<dbReference type="Proteomes" id="UP000232222">
    <property type="component" value="Chromosome"/>
</dbReference>
<dbReference type="GO" id="GO:0006515">
    <property type="term" value="P:protein quality control for misfolded or incompletely synthesized proteins"/>
    <property type="evidence" value="ECO:0007669"/>
    <property type="project" value="UniProtKB-UniRule"/>
</dbReference>
<dbReference type="AlphaFoldDB" id="A0A2K8NQF6"/>
<evidence type="ECO:0000313" key="11">
    <source>
        <dbReference type="EMBL" id="ATZ16072.1"/>
    </source>
</evidence>
<evidence type="ECO:0000256" key="3">
    <source>
        <dbReference type="ARBA" id="ARBA00022801"/>
    </source>
</evidence>
<gene>
    <name evidence="8 11" type="primary">pth</name>
    <name evidence="11" type="ORF">EFREU_v1c00450</name>
</gene>
<evidence type="ECO:0000256" key="4">
    <source>
        <dbReference type="ARBA" id="ARBA00022884"/>
    </source>
</evidence>
<keyword evidence="12" id="KW-1185">Reference proteome</keyword>
<comment type="subcellular location">
    <subcellularLocation>
        <location evidence="8">Cytoplasm</location>
    </subcellularLocation>
</comment>
<keyword evidence="3 8" id="KW-0378">Hydrolase</keyword>
<dbReference type="EC" id="3.1.1.29" evidence="1 8"/>
<sequence length="187" mass="21321">MKLIVGLGNPGSEYTKTRHNAGFLMLDLLLDHYGYLQKKSEHQAITYLSIVNGEKVLFAYPQTYMNNSGYSVQSLAQYYKIPQEDILIIHDEKDFSIGKNQFRLQGSAGGHNGLKSIIQQLGNQNFKRLRLGIGKPPVPSQPLASWVLANFNNEDFAKLTKSFESLKTFLNDWTQNPNFQQIMTRYN</sequence>
<dbReference type="GO" id="GO:0004045">
    <property type="term" value="F:peptidyl-tRNA hydrolase activity"/>
    <property type="evidence" value="ECO:0007669"/>
    <property type="project" value="UniProtKB-UniRule"/>
</dbReference>
<evidence type="ECO:0000256" key="8">
    <source>
        <dbReference type="HAMAP-Rule" id="MF_00083"/>
    </source>
</evidence>
<dbReference type="KEGG" id="efr:EFREU_v1c00450"/>
<dbReference type="InterPro" id="IPR018171">
    <property type="entry name" value="Pept_tRNA_hydro_CS"/>
</dbReference>
<feature type="binding site" evidence="8">
    <location>
        <position position="66"/>
    </location>
    <ligand>
        <name>tRNA</name>
        <dbReference type="ChEBI" id="CHEBI:17843"/>
    </ligand>
</feature>
<protein>
    <recommendedName>
        <fullName evidence="7 8">Peptidyl-tRNA hydrolase</fullName>
        <shortName evidence="8">Pth</shortName>
        <ecNumber evidence="1 8">3.1.1.29</ecNumber>
    </recommendedName>
</protein>
<dbReference type="PROSITE" id="PS01196">
    <property type="entry name" value="PEPT_TRNA_HYDROL_2"/>
    <property type="match status" value="1"/>
</dbReference>
<dbReference type="PANTHER" id="PTHR17224:SF1">
    <property type="entry name" value="PEPTIDYL-TRNA HYDROLASE"/>
    <property type="match status" value="1"/>
</dbReference>
<dbReference type="GO" id="GO:0000049">
    <property type="term" value="F:tRNA binding"/>
    <property type="evidence" value="ECO:0007669"/>
    <property type="project" value="UniProtKB-UniRule"/>
</dbReference>
<name>A0A2K8NQF6_9MOLU</name>
<accession>A0A2K8NQF6</accession>
<keyword evidence="4 8" id="KW-0694">RNA-binding</keyword>
<dbReference type="NCBIfam" id="TIGR00447">
    <property type="entry name" value="pth"/>
    <property type="match status" value="1"/>
</dbReference>
<dbReference type="FunFam" id="3.40.50.1470:FF:000001">
    <property type="entry name" value="Peptidyl-tRNA hydrolase"/>
    <property type="match status" value="1"/>
</dbReference>
<dbReference type="PROSITE" id="PS01195">
    <property type="entry name" value="PEPT_TRNA_HYDROL_1"/>
    <property type="match status" value="1"/>
</dbReference>
<comment type="catalytic activity">
    <reaction evidence="6 8 9">
        <text>an N-acyl-L-alpha-aminoacyl-tRNA + H2O = an N-acyl-L-amino acid + a tRNA + H(+)</text>
        <dbReference type="Rhea" id="RHEA:54448"/>
        <dbReference type="Rhea" id="RHEA-COMP:10123"/>
        <dbReference type="Rhea" id="RHEA-COMP:13883"/>
        <dbReference type="ChEBI" id="CHEBI:15377"/>
        <dbReference type="ChEBI" id="CHEBI:15378"/>
        <dbReference type="ChEBI" id="CHEBI:59874"/>
        <dbReference type="ChEBI" id="CHEBI:78442"/>
        <dbReference type="ChEBI" id="CHEBI:138191"/>
        <dbReference type="EC" id="3.1.1.29"/>
    </reaction>
</comment>
<dbReference type="HAMAP" id="MF_00083">
    <property type="entry name" value="Pept_tRNA_hydro_bact"/>
    <property type="match status" value="1"/>
</dbReference>
<comment type="subunit">
    <text evidence="8">Monomer.</text>
</comment>
<evidence type="ECO:0000313" key="12">
    <source>
        <dbReference type="Proteomes" id="UP000232222"/>
    </source>
</evidence>
<feature type="site" description="Stabilizes the basic form of H active site to accept a proton" evidence="8">
    <location>
        <position position="91"/>
    </location>
</feature>
<evidence type="ECO:0000256" key="2">
    <source>
        <dbReference type="ARBA" id="ARBA00022555"/>
    </source>
</evidence>
<evidence type="ECO:0000256" key="9">
    <source>
        <dbReference type="RuleBase" id="RU000673"/>
    </source>
</evidence>
<comment type="similarity">
    <text evidence="5 8 10">Belongs to the PTH family.</text>
</comment>
<evidence type="ECO:0000256" key="7">
    <source>
        <dbReference type="ARBA" id="ARBA00050038"/>
    </source>
</evidence>
<comment type="function">
    <text evidence="8">Catalyzes the release of premature peptidyl moieties from peptidyl-tRNA molecules trapped in stalled 50S ribosomal subunits, and thus maintains levels of free tRNAs and 50S ribosomes.</text>
</comment>
<keyword evidence="2 8" id="KW-0820">tRNA-binding</keyword>
<comment type="function">
    <text evidence="8">Hydrolyzes ribosome-free peptidyl-tRNAs (with 1 or more amino acids incorporated), which drop off the ribosome during protein synthesis, or as a result of ribosome stalling.</text>
</comment>
<evidence type="ECO:0000256" key="5">
    <source>
        <dbReference type="ARBA" id="ARBA00038063"/>
    </source>
</evidence>
<dbReference type="Pfam" id="PF01195">
    <property type="entry name" value="Pept_tRNA_hydro"/>
    <property type="match status" value="1"/>
</dbReference>
<dbReference type="CDD" id="cd00462">
    <property type="entry name" value="PTH"/>
    <property type="match status" value="1"/>
</dbReference>
<feature type="binding site" evidence="8">
    <location>
        <position position="112"/>
    </location>
    <ligand>
        <name>tRNA</name>
        <dbReference type="ChEBI" id="CHEBI:17843"/>
    </ligand>
</feature>
<feature type="binding site" evidence="8">
    <location>
        <position position="14"/>
    </location>
    <ligand>
        <name>tRNA</name>
        <dbReference type="ChEBI" id="CHEBI:17843"/>
    </ligand>
</feature>
<feature type="binding site" evidence="8">
    <location>
        <position position="64"/>
    </location>
    <ligand>
        <name>tRNA</name>
        <dbReference type="ChEBI" id="CHEBI:17843"/>
    </ligand>
</feature>
<keyword evidence="8" id="KW-0963">Cytoplasm</keyword>
<dbReference type="GO" id="GO:0072344">
    <property type="term" value="P:rescue of stalled ribosome"/>
    <property type="evidence" value="ECO:0007669"/>
    <property type="project" value="UniProtKB-UniRule"/>
</dbReference>
<organism evidence="11 12">
    <name type="scientific">Entomoplasma freundtii</name>
    <dbReference type="NCBI Taxonomy" id="74700"/>
    <lineage>
        <taxon>Bacteria</taxon>
        <taxon>Bacillati</taxon>
        <taxon>Mycoplasmatota</taxon>
        <taxon>Mollicutes</taxon>
        <taxon>Entomoplasmatales</taxon>
        <taxon>Entomoplasmataceae</taxon>
        <taxon>Entomoplasma</taxon>
    </lineage>
</organism>
<evidence type="ECO:0000256" key="1">
    <source>
        <dbReference type="ARBA" id="ARBA00013260"/>
    </source>
</evidence>
<proteinExistence type="inferred from homology"/>
<dbReference type="InterPro" id="IPR036416">
    <property type="entry name" value="Pept_tRNA_hydro_sf"/>
</dbReference>
<dbReference type="RefSeq" id="WP_100609037.1">
    <property type="nucleotide sequence ID" value="NZ_CP024962.1"/>
</dbReference>
<dbReference type="OrthoDB" id="9800507at2"/>
<dbReference type="InterPro" id="IPR001328">
    <property type="entry name" value="Pept_tRNA_hydro"/>
</dbReference>
<dbReference type="EMBL" id="CP024962">
    <property type="protein sequence ID" value="ATZ16072.1"/>
    <property type="molecule type" value="Genomic_DNA"/>
</dbReference>
<feature type="site" description="Discriminates between blocked and unblocked aminoacyl-tRNA" evidence="8">
    <location>
        <position position="9"/>
    </location>
</feature>
<dbReference type="PANTHER" id="PTHR17224">
    <property type="entry name" value="PEPTIDYL-TRNA HYDROLASE"/>
    <property type="match status" value="1"/>
</dbReference>